<dbReference type="InterPro" id="IPR013784">
    <property type="entry name" value="Carb-bd-like_fold"/>
</dbReference>
<accession>A0ABX6N6Q3</accession>
<dbReference type="EMBL" id="CP053084">
    <property type="protein sequence ID" value="QJR30101.1"/>
    <property type="molecule type" value="Genomic_DNA"/>
</dbReference>
<protein>
    <submittedName>
        <fullName evidence="3">DUF4382 domain-containing protein</fullName>
    </submittedName>
</protein>
<keyword evidence="4" id="KW-1185">Reference proteome</keyword>
<keyword evidence="1" id="KW-0732">Signal</keyword>
<dbReference type="SUPFAM" id="SSF49452">
    <property type="entry name" value="Starch-binding domain-like"/>
    <property type="match status" value="1"/>
</dbReference>
<dbReference type="Proteomes" id="UP000501130">
    <property type="component" value="Chromosome"/>
</dbReference>
<dbReference type="RefSeq" id="WP_171099939.1">
    <property type="nucleotide sequence ID" value="NZ_CP053084.1"/>
</dbReference>
<feature type="domain" description="DUF4382" evidence="2">
    <location>
        <begin position="34"/>
        <end position="200"/>
    </location>
</feature>
<gene>
    <name evidence="3" type="ORF">HKT17_10465</name>
</gene>
<dbReference type="Gene3D" id="2.60.40.1120">
    <property type="entry name" value="Carboxypeptidase-like, regulatory domain"/>
    <property type="match status" value="1"/>
</dbReference>
<sequence>MRKGKTFIQSTLAATCAALFVVACGGGGDNPAATGTLRTAMTDAPSCGYDNVFVTVDRIRVNNSATASPDGGGWSEIVLDQPRQIDLLDLQNGVIEELGEITLPVGRIQQVRLVLVDNATADPTDIDFDPDADPTRAPNHVVFSAGGFEDLKTPSGQQSGVKINVGIDVAEGQVADLLIDFDACKSVVEAGSSGNYLLKPVLTAIPRLSSGVRGSVADALVPEGVSISLQQGGEVVRATAPIESTDLADNGEFILSQVPPGTYDLVFTAPGFITKVVTDVVVPEGQLVDLDFDSVTAGDQNEIVLLPATVEGDAVGTVTNTDEVKPATFVEITQTLTEGATVLINSAQLSFETFDSGGVMTGVGDTAGYSFTLPVDAPQVAPYTATGAFNFSADSGVGGEYTVMAIAEPVDLTPVVQMAAANFDPNFMGTGNQVISNNFDFSSSPAP</sequence>
<dbReference type="PROSITE" id="PS51257">
    <property type="entry name" value="PROKAR_LIPOPROTEIN"/>
    <property type="match status" value="1"/>
</dbReference>
<organism evidence="3 4">
    <name type="scientific">Limnobacter profundi</name>
    <dbReference type="NCBI Taxonomy" id="2732163"/>
    <lineage>
        <taxon>Bacteria</taxon>
        <taxon>Pseudomonadati</taxon>
        <taxon>Pseudomonadota</taxon>
        <taxon>Betaproteobacteria</taxon>
        <taxon>Burkholderiales</taxon>
        <taxon>Burkholderiaceae</taxon>
        <taxon>Limnobacter</taxon>
    </lineage>
</organism>
<evidence type="ECO:0000256" key="1">
    <source>
        <dbReference type="SAM" id="SignalP"/>
    </source>
</evidence>
<dbReference type="InterPro" id="IPR025491">
    <property type="entry name" value="DUF4382"/>
</dbReference>
<name>A0ABX6N6Q3_9BURK</name>
<reference evidence="3 4" key="1">
    <citation type="submission" date="2020-05" db="EMBL/GenBank/DDBJ databases">
        <title>Compete genome of Limnobacter sp. SAORIC-580.</title>
        <authorList>
            <person name="Song J."/>
            <person name="Cho J.-C."/>
        </authorList>
    </citation>
    <scope>NUCLEOTIDE SEQUENCE [LARGE SCALE GENOMIC DNA]</scope>
    <source>
        <strain evidence="3 4">SAORIC-580</strain>
    </source>
</reference>
<feature type="chain" id="PRO_5047427161" evidence="1">
    <location>
        <begin position="24"/>
        <end position="447"/>
    </location>
</feature>
<evidence type="ECO:0000313" key="4">
    <source>
        <dbReference type="Proteomes" id="UP000501130"/>
    </source>
</evidence>
<evidence type="ECO:0000259" key="2">
    <source>
        <dbReference type="Pfam" id="PF14321"/>
    </source>
</evidence>
<dbReference type="Pfam" id="PF14321">
    <property type="entry name" value="DUF4382"/>
    <property type="match status" value="1"/>
</dbReference>
<proteinExistence type="predicted"/>
<feature type="signal peptide" evidence="1">
    <location>
        <begin position="1"/>
        <end position="23"/>
    </location>
</feature>
<evidence type="ECO:0000313" key="3">
    <source>
        <dbReference type="EMBL" id="QJR30101.1"/>
    </source>
</evidence>
<dbReference type="Pfam" id="PF13620">
    <property type="entry name" value="CarboxypepD_reg"/>
    <property type="match status" value="1"/>
</dbReference>